<dbReference type="OrthoDB" id="4267316at2759"/>
<organism evidence="1 2">
    <name type="scientific">Diaporthe helianthi</name>
    <dbReference type="NCBI Taxonomy" id="158607"/>
    <lineage>
        <taxon>Eukaryota</taxon>
        <taxon>Fungi</taxon>
        <taxon>Dikarya</taxon>
        <taxon>Ascomycota</taxon>
        <taxon>Pezizomycotina</taxon>
        <taxon>Sordariomycetes</taxon>
        <taxon>Sordariomycetidae</taxon>
        <taxon>Diaporthales</taxon>
        <taxon>Diaporthaceae</taxon>
        <taxon>Diaporthe</taxon>
    </lineage>
</organism>
<evidence type="ECO:0000313" key="2">
    <source>
        <dbReference type="Proteomes" id="UP000094444"/>
    </source>
</evidence>
<reference evidence="1" key="1">
    <citation type="submission" date="2017-09" db="EMBL/GenBank/DDBJ databases">
        <title>Polyketide synthases of a Diaporthe helianthi virulent isolate.</title>
        <authorList>
            <person name="Baroncelli R."/>
        </authorList>
    </citation>
    <scope>NUCLEOTIDE SEQUENCE [LARGE SCALE GENOMIC DNA]</scope>
    <source>
        <strain evidence="1">7/96</strain>
    </source>
</reference>
<keyword evidence="2" id="KW-1185">Reference proteome</keyword>
<gene>
    <name evidence="1" type="ORF">DHEL01_v212514</name>
</gene>
<name>A0A2P5HFR9_DIAHE</name>
<evidence type="ECO:0000313" key="1">
    <source>
        <dbReference type="EMBL" id="POS69093.1"/>
    </source>
</evidence>
<dbReference type="Proteomes" id="UP000094444">
    <property type="component" value="Unassembled WGS sequence"/>
</dbReference>
<comment type="caution">
    <text evidence="1">The sequence shown here is derived from an EMBL/GenBank/DDBJ whole genome shotgun (WGS) entry which is preliminary data.</text>
</comment>
<protein>
    <submittedName>
        <fullName evidence="1">Uncharacterized protein</fullName>
    </submittedName>
</protein>
<proteinExistence type="predicted"/>
<dbReference type="EMBL" id="MAVT02002690">
    <property type="protein sequence ID" value="POS69093.1"/>
    <property type="molecule type" value="Genomic_DNA"/>
</dbReference>
<dbReference type="AlphaFoldDB" id="A0A2P5HFR9"/>
<dbReference type="InParanoid" id="A0A2P5HFR9"/>
<sequence>MSRTPCNSISTWLDTGTYRNVPPDVRMELLGRVAEIQSALFHIKIVHNDPYARKVVVGYQLENDEAENDSSLALYPEEERPLKRRKLRESRDGCIQTWHVRLIDFRRSVVLDLPNAKFNLQRGLSRAPPLPPNLMTVCRGSWPLVDICVEPRRIEPRRD</sequence>
<accession>A0A2P5HFR9</accession>